<sequence>YTSDKLEPKSKKIISNIINEDIEVWIEGVVLAISEFKQIETLPFKILLSGGGTYLPEIKTTLNTRKWYKKLPFARTPQTSYLTPKNLRNIIDETKKMKEREDIIPLSLVNIGIDLAGEETVVQKVLRKVIGIMKV</sequence>
<proteinExistence type="predicted"/>
<comment type="caution">
    <text evidence="1">The sequence shown here is derived from an EMBL/GenBank/DDBJ whole genome shotgun (WGS) entry which is preliminary data.</text>
</comment>
<protein>
    <recommendedName>
        <fullName evidence="2">Actin-like protein N-terminal domain-containing protein</fullName>
    </recommendedName>
</protein>
<reference evidence="1" key="1">
    <citation type="journal article" date="2014" name="Front. Microbiol.">
        <title>High frequency of phylogenetically diverse reductive dehalogenase-homologous genes in deep subseafloor sedimentary metagenomes.</title>
        <authorList>
            <person name="Kawai M."/>
            <person name="Futagami T."/>
            <person name="Toyoda A."/>
            <person name="Takaki Y."/>
            <person name="Nishi S."/>
            <person name="Hori S."/>
            <person name="Arai W."/>
            <person name="Tsubouchi T."/>
            <person name="Morono Y."/>
            <person name="Uchiyama I."/>
            <person name="Ito T."/>
            <person name="Fujiyama A."/>
            <person name="Inagaki F."/>
            <person name="Takami H."/>
        </authorList>
    </citation>
    <scope>NUCLEOTIDE SEQUENCE</scope>
    <source>
        <strain evidence="1">Expedition CK06-06</strain>
    </source>
</reference>
<name>X1UPD3_9ZZZZ</name>
<gene>
    <name evidence="1" type="ORF">S12H4_56797</name>
</gene>
<dbReference type="EMBL" id="BARW01036626">
    <property type="protein sequence ID" value="GAJ19333.1"/>
    <property type="molecule type" value="Genomic_DNA"/>
</dbReference>
<dbReference type="AlphaFoldDB" id="X1UPD3"/>
<organism evidence="1">
    <name type="scientific">marine sediment metagenome</name>
    <dbReference type="NCBI Taxonomy" id="412755"/>
    <lineage>
        <taxon>unclassified sequences</taxon>
        <taxon>metagenomes</taxon>
        <taxon>ecological metagenomes</taxon>
    </lineage>
</organism>
<evidence type="ECO:0000313" key="1">
    <source>
        <dbReference type="EMBL" id="GAJ19333.1"/>
    </source>
</evidence>
<evidence type="ECO:0008006" key="2">
    <source>
        <dbReference type="Google" id="ProtNLM"/>
    </source>
</evidence>
<feature type="non-terminal residue" evidence="1">
    <location>
        <position position="1"/>
    </location>
</feature>
<accession>X1UPD3</accession>